<dbReference type="PATRIC" id="fig|1265822.4.peg.3914"/>
<reference evidence="1 2" key="1">
    <citation type="submission" date="2012-12" db="EMBL/GenBank/DDBJ databases">
        <title>Novel taxa of Listeriaceae from agricultural environments in the United States.</title>
        <authorList>
            <person name="den Bakker H.C."/>
            <person name="Allred A."/>
            <person name="Warchocki S."/>
            <person name="Wright E.M."/>
            <person name="Burrell A."/>
            <person name="Nightingale K.K."/>
            <person name="Kephart D."/>
            <person name="Wiedmann M."/>
        </authorList>
    </citation>
    <scope>NUCLEOTIDE SEQUENCE [LARGE SCALE GENOMIC DNA]</scope>
    <source>
        <strain evidence="1 2">FSL S10-1203</strain>
    </source>
</reference>
<comment type="caution">
    <text evidence="1">The sequence shown here is derived from an EMBL/GenBank/DDBJ whole genome shotgun (WGS) entry which is preliminary data.</text>
</comment>
<evidence type="ECO:0000313" key="2">
    <source>
        <dbReference type="Proteomes" id="UP000019241"/>
    </source>
</evidence>
<gene>
    <name evidence="1" type="ORF">MCOL2_19154</name>
</gene>
<organism evidence="1 2">
    <name type="scientific">Listeria fleischmannii FSL S10-1203</name>
    <dbReference type="NCBI Taxonomy" id="1265822"/>
    <lineage>
        <taxon>Bacteria</taxon>
        <taxon>Bacillati</taxon>
        <taxon>Bacillota</taxon>
        <taxon>Bacilli</taxon>
        <taxon>Bacillales</taxon>
        <taxon>Listeriaceae</taxon>
        <taxon>Listeria</taxon>
    </lineage>
</organism>
<proteinExistence type="predicted"/>
<dbReference type="Proteomes" id="UP000019241">
    <property type="component" value="Unassembled WGS sequence"/>
</dbReference>
<dbReference type="EMBL" id="AODM01000076">
    <property type="protein sequence ID" value="EUJ46212.1"/>
    <property type="molecule type" value="Genomic_DNA"/>
</dbReference>
<dbReference type="AlphaFoldDB" id="W7DAD2"/>
<accession>W7DAD2</accession>
<name>W7DAD2_9LIST</name>
<evidence type="ECO:0000313" key="1">
    <source>
        <dbReference type="EMBL" id="EUJ46212.1"/>
    </source>
</evidence>
<protein>
    <submittedName>
        <fullName evidence="1">Uncharacterized protein</fullName>
    </submittedName>
</protein>
<sequence>MENKFQKELGNFAFRRIGDIDNSIEKDKEVIEANKLHELKYEEIRKILTDSNLKELFESFDNHDNFTSTLKMEKSYLMGFYEGIKFAVQMEETK</sequence>
<dbReference type="RefSeq" id="WP_036065193.1">
    <property type="nucleotide sequence ID" value="NZ_AODM01000076.1"/>
</dbReference>